<dbReference type="RefSeq" id="WP_007639739.1">
    <property type="nucleotide sequence ID" value="NC_020514.1"/>
</dbReference>
<keyword evidence="1" id="KW-1133">Transmembrane helix</keyword>
<keyword evidence="1" id="KW-0472">Membrane</keyword>
<organism evidence="2 3">
    <name type="scientific">Paraglaciecola psychrophila 170</name>
    <dbReference type="NCBI Taxonomy" id="1129794"/>
    <lineage>
        <taxon>Bacteria</taxon>
        <taxon>Pseudomonadati</taxon>
        <taxon>Pseudomonadota</taxon>
        <taxon>Gammaproteobacteria</taxon>
        <taxon>Alteromonadales</taxon>
        <taxon>Alteromonadaceae</taxon>
        <taxon>Paraglaciecola</taxon>
    </lineage>
</organism>
<gene>
    <name evidence="2" type="ORF">C427_4642</name>
</gene>
<proteinExistence type="predicted"/>
<reference evidence="2 3" key="1">
    <citation type="journal article" date="2013" name="Genome Announc.">
        <title>Complete Genome Sequence of Glaciecola psychrophila Strain 170T.</title>
        <authorList>
            <person name="Yin J."/>
            <person name="Chen J."/>
            <person name="Liu G."/>
            <person name="Yu Y."/>
            <person name="Song L."/>
            <person name="Wang X."/>
            <person name="Qu X."/>
        </authorList>
    </citation>
    <scope>NUCLEOTIDE SEQUENCE [LARGE SCALE GENOMIC DNA]</scope>
    <source>
        <strain evidence="2 3">170</strain>
    </source>
</reference>
<dbReference type="AlphaFoldDB" id="K7ATH7"/>
<dbReference type="eggNOG" id="ENOG5033KTF">
    <property type="taxonomic scope" value="Bacteria"/>
</dbReference>
<protein>
    <submittedName>
        <fullName evidence="2">Uncharacterized protein</fullName>
    </submittedName>
</protein>
<dbReference type="HOGENOM" id="CLU_721298_0_0_6"/>
<evidence type="ECO:0000313" key="2">
    <source>
        <dbReference type="EMBL" id="AGH46741.1"/>
    </source>
</evidence>
<dbReference type="EMBL" id="CP003837">
    <property type="protein sequence ID" value="AGH46741.1"/>
    <property type="molecule type" value="Genomic_DNA"/>
</dbReference>
<dbReference type="OrthoDB" id="6386669at2"/>
<name>K7ATH7_9ALTE</name>
<keyword evidence="1" id="KW-0812">Transmembrane</keyword>
<dbReference type="KEGG" id="gps:C427_4642"/>
<evidence type="ECO:0000256" key="1">
    <source>
        <dbReference type="SAM" id="Phobius"/>
    </source>
</evidence>
<dbReference type="PATRIC" id="fig|1129794.4.peg.4622"/>
<dbReference type="Proteomes" id="UP000011864">
    <property type="component" value="Chromosome"/>
</dbReference>
<keyword evidence="3" id="KW-1185">Reference proteome</keyword>
<sequence>MERKVNLKVVVVILLFITLIGIYFFIISKDNYPEIHADINKSKSEPVVQKQQVNLVRPILSSDTKIDKQIQALKNKANDLYAETLRKGESIESKQYSYEENWCVAAEDLSQEDYLYAKKLKKEWMLSRGYAYVSDTNEGIQLFRLNDEYLEPYKEIDKESLIQFANDDDLLALLVLVQSDEVSSEVRSKAAQQLVVQGNVSVGLSQLVMDELNNARFAYSEGSDNKEAKEHILQSLAMVEYGLQRKDLSALNAFLMFTNDFKDFLNGLDPKTVVSNADFLEISDRAESFYKKVNEYRAEKNLGELDDKDISKIGDIHYQELLSTTFDQYNDILTSNLFPDNWKETYINKTPCVSRLIARKKYLTEQLPEINRKIRQLERMNKG</sequence>
<accession>K7ATH7</accession>
<feature type="transmembrane region" description="Helical" evidence="1">
    <location>
        <begin position="7"/>
        <end position="26"/>
    </location>
</feature>
<evidence type="ECO:0000313" key="3">
    <source>
        <dbReference type="Proteomes" id="UP000011864"/>
    </source>
</evidence>